<dbReference type="Gene3D" id="3.40.50.2000">
    <property type="entry name" value="Glycogen Phosphorylase B"/>
    <property type="match status" value="2"/>
</dbReference>
<dbReference type="SUPFAM" id="SSF53756">
    <property type="entry name" value="UDP-Glycosyltransferase/glycogen phosphorylase"/>
    <property type="match status" value="1"/>
</dbReference>
<dbReference type="PANTHER" id="PTHR45947">
    <property type="entry name" value="SULFOQUINOVOSYL TRANSFERASE SQD2"/>
    <property type="match status" value="1"/>
</dbReference>
<keyword evidence="4" id="KW-1185">Reference proteome</keyword>
<gene>
    <name evidence="3" type="ORF">MTBPR1_90080</name>
</gene>
<dbReference type="OrthoDB" id="5147801at2"/>
<dbReference type="InterPro" id="IPR001296">
    <property type="entry name" value="Glyco_trans_1"/>
</dbReference>
<dbReference type="RefSeq" id="WP_083223182.1">
    <property type="nucleotide sequence ID" value="NZ_FLYE01000048.1"/>
</dbReference>
<keyword evidence="3" id="KW-0328">Glycosyltransferase</keyword>
<sequence length="395" mass="44017">MIDNTNSDTGQTPQNSSRLATVMQVLPAMVTGGVERGTVEMAEAIVKAGGRAIVVSAGGPMVHELTRVGAEHVEMNVESKNFFIIRKNATRLEKMIKQESVDLVHARSRAPAWSAYWASKRTHTPFITTFHGTYSHQNPMKRWYNSVMTKGERVIAISSFIAGHMRKIYGVRREIIRVIHRGVDLFRFDPEKVTAERLVKLSTQWNIPDGVPVVALPGRLTRWKGQLVFIDAIAKLERKDICCLLIGSDQGRSEYRKELVKRIKHHNLEGVITIVDECTDMPTAYMLSDIVVSASTDPEAFGRVVCEAQAMGRPVVATDHGGARETVIEDHTGWLCKPGDSETMSQAIAKGLNLSEEKREKMAGQAMKHIREGFSKDAMCSKTLEVYNEVLSLEN</sequence>
<evidence type="ECO:0000313" key="4">
    <source>
        <dbReference type="Proteomes" id="UP000231658"/>
    </source>
</evidence>
<proteinExistence type="predicted"/>
<dbReference type="EC" id="2.4.1.250" evidence="3"/>
<dbReference type="Pfam" id="PF13439">
    <property type="entry name" value="Glyco_transf_4"/>
    <property type="match status" value="1"/>
</dbReference>
<dbReference type="CDD" id="cd03819">
    <property type="entry name" value="GT4_WavL-like"/>
    <property type="match status" value="1"/>
</dbReference>
<feature type="domain" description="Glycosyl transferase family 1" evidence="1">
    <location>
        <begin position="203"/>
        <end position="367"/>
    </location>
</feature>
<reference evidence="3 4" key="1">
    <citation type="submission" date="2016-07" db="EMBL/GenBank/DDBJ databases">
        <authorList>
            <person name="Lefevre C.T."/>
        </authorList>
    </citation>
    <scope>NUCLEOTIDE SEQUENCE [LARGE SCALE GENOMIC DNA]</scope>
    <source>
        <strain evidence="3">PR1</strain>
    </source>
</reference>
<evidence type="ECO:0000259" key="1">
    <source>
        <dbReference type="Pfam" id="PF00534"/>
    </source>
</evidence>
<dbReference type="InterPro" id="IPR028098">
    <property type="entry name" value="Glyco_trans_4-like_N"/>
</dbReference>
<accession>A0A1C3RLV9</accession>
<evidence type="ECO:0000313" key="3">
    <source>
        <dbReference type="EMBL" id="SCA58233.1"/>
    </source>
</evidence>
<feature type="domain" description="Glycosyltransferase subfamily 4-like N-terminal" evidence="2">
    <location>
        <begin position="32"/>
        <end position="185"/>
    </location>
</feature>
<keyword evidence="3" id="KW-0808">Transferase</keyword>
<dbReference type="GO" id="GO:0102710">
    <property type="term" value="F:D-inositol-3-phosphate glycosyltransferase activity"/>
    <property type="evidence" value="ECO:0007669"/>
    <property type="project" value="UniProtKB-EC"/>
</dbReference>
<protein>
    <submittedName>
        <fullName evidence="3">Putative Glycosyltransferase</fullName>
        <ecNumber evidence="3">2.4.1.250</ecNumber>
    </submittedName>
</protein>
<name>A0A1C3RLV9_9PROT</name>
<dbReference type="EMBL" id="FLYE01000048">
    <property type="protein sequence ID" value="SCA58233.1"/>
    <property type="molecule type" value="Genomic_DNA"/>
</dbReference>
<dbReference type="Pfam" id="PF00534">
    <property type="entry name" value="Glycos_transf_1"/>
    <property type="match status" value="1"/>
</dbReference>
<organism evidence="3 4">
    <name type="scientific">Candidatus Terasakiella magnetica</name>
    <dbReference type="NCBI Taxonomy" id="1867952"/>
    <lineage>
        <taxon>Bacteria</taxon>
        <taxon>Pseudomonadati</taxon>
        <taxon>Pseudomonadota</taxon>
        <taxon>Alphaproteobacteria</taxon>
        <taxon>Rhodospirillales</taxon>
        <taxon>Terasakiellaceae</taxon>
        <taxon>Terasakiella</taxon>
    </lineage>
</organism>
<dbReference type="Proteomes" id="UP000231658">
    <property type="component" value="Unassembled WGS sequence"/>
</dbReference>
<dbReference type="PANTHER" id="PTHR45947:SF3">
    <property type="entry name" value="SULFOQUINOVOSYL TRANSFERASE SQD2"/>
    <property type="match status" value="1"/>
</dbReference>
<evidence type="ECO:0000259" key="2">
    <source>
        <dbReference type="Pfam" id="PF13439"/>
    </source>
</evidence>
<dbReference type="InterPro" id="IPR050194">
    <property type="entry name" value="Glycosyltransferase_grp1"/>
</dbReference>
<dbReference type="AlphaFoldDB" id="A0A1C3RLV9"/>
<dbReference type="STRING" id="1867952.MTBPR1_90080"/>